<accession>A0A133NSH4</accession>
<dbReference type="Proteomes" id="UP000070687">
    <property type="component" value="Unassembled WGS sequence"/>
</dbReference>
<organism evidence="1 2">
    <name type="scientific">Gardnerella vaginalis</name>
    <dbReference type="NCBI Taxonomy" id="2702"/>
    <lineage>
        <taxon>Bacteria</taxon>
        <taxon>Bacillati</taxon>
        <taxon>Actinomycetota</taxon>
        <taxon>Actinomycetes</taxon>
        <taxon>Bifidobacteriales</taxon>
        <taxon>Bifidobacteriaceae</taxon>
        <taxon>Gardnerella</taxon>
    </lineage>
</organism>
<evidence type="ECO:0000313" key="2">
    <source>
        <dbReference type="Proteomes" id="UP000070687"/>
    </source>
</evidence>
<dbReference type="AlphaFoldDB" id="A0A133NSH4"/>
<name>A0A133NSH4_GARVA</name>
<gene>
    <name evidence="1" type="ORF">HMPREF3208_01128</name>
</gene>
<sequence length="40" mass="4596">MLCLWYSGGVRQVAITSSKRVIVDLLFEEMRNNGLVIWPT</sequence>
<protein>
    <submittedName>
        <fullName evidence="1">Uncharacterized protein</fullName>
    </submittedName>
</protein>
<comment type="caution">
    <text evidence="1">The sequence shown here is derived from an EMBL/GenBank/DDBJ whole genome shotgun (WGS) entry which is preliminary data.</text>
</comment>
<reference evidence="1 2" key="1">
    <citation type="submission" date="2016-01" db="EMBL/GenBank/DDBJ databases">
        <authorList>
            <person name="Oliw E.H."/>
        </authorList>
    </citation>
    <scope>NUCLEOTIDE SEQUENCE [LARGE SCALE GENOMIC DNA]</scope>
    <source>
        <strain evidence="1 2">PSS_7772B</strain>
    </source>
</reference>
<evidence type="ECO:0000313" key="1">
    <source>
        <dbReference type="EMBL" id="KXA19244.1"/>
    </source>
</evidence>
<proteinExistence type="predicted"/>
<dbReference type="EMBL" id="LRQB01000074">
    <property type="protein sequence ID" value="KXA19244.1"/>
    <property type="molecule type" value="Genomic_DNA"/>
</dbReference>